<dbReference type="EMBL" id="WUBI01000002">
    <property type="protein sequence ID" value="MWV44929.1"/>
    <property type="molecule type" value="Genomic_DNA"/>
</dbReference>
<evidence type="ECO:0000313" key="2">
    <source>
        <dbReference type="Proteomes" id="UP000460318"/>
    </source>
</evidence>
<dbReference type="Proteomes" id="UP000460318">
    <property type="component" value="Unassembled WGS sequence"/>
</dbReference>
<gene>
    <name evidence="1" type="ORF">GRF59_15005</name>
</gene>
<name>A0A7X3LJ26_9BACL</name>
<reference evidence="1 2" key="1">
    <citation type="submission" date="2019-12" db="EMBL/GenBank/DDBJ databases">
        <title>Paenibacillus sp. nov., an endophytic bacterium isolated from the stem of Dendrobium.</title>
        <authorList>
            <person name="Zhao R."/>
        </authorList>
    </citation>
    <scope>NUCLEOTIDE SEQUENCE [LARGE SCALE GENOMIC DNA]</scope>
    <source>
        <strain evidence="1 2">HJL G12</strain>
    </source>
</reference>
<accession>A0A7X3LJ26</accession>
<comment type="caution">
    <text evidence="1">The sequence shown here is derived from an EMBL/GenBank/DDBJ whole genome shotgun (WGS) entry which is preliminary data.</text>
</comment>
<organism evidence="1 2">
    <name type="scientific">Paenibacillus dendrobii</name>
    <dbReference type="NCBI Taxonomy" id="2691084"/>
    <lineage>
        <taxon>Bacteria</taxon>
        <taxon>Bacillati</taxon>
        <taxon>Bacillota</taxon>
        <taxon>Bacilli</taxon>
        <taxon>Bacillales</taxon>
        <taxon>Paenibacillaceae</taxon>
        <taxon>Paenibacillus</taxon>
    </lineage>
</organism>
<sequence>MYKIAVVEKVLGKLVMNTYTFPKYEQMILFKQMCEEDGDLVIIPGEKANIQLVAI</sequence>
<protein>
    <submittedName>
        <fullName evidence="1">Uncharacterized protein</fullName>
    </submittedName>
</protein>
<proteinExistence type="predicted"/>
<evidence type="ECO:0000313" key="1">
    <source>
        <dbReference type="EMBL" id="MWV44929.1"/>
    </source>
</evidence>
<dbReference type="RefSeq" id="WP_160498537.1">
    <property type="nucleotide sequence ID" value="NZ_WUBI01000002.1"/>
</dbReference>
<dbReference type="AlphaFoldDB" id="A0A7X3LJ26"/>
<keyword evidence="2" id="KW-1185">Reference proteome</keyword>